<sequence>MTDTMTDWTALNAGGGKGQLFRALDPLTPPQRVTELTRYIEQQVAFIRQQGGADTDTSSTRSFLAIGFDSLMSVELLYCLQRDLGRDIDPVALERETIDELASGIAAEVWSGA</sequence>
<organism evidence="4 5">
    <name type="scientific">Deinococcus ruber</name>
    <dbReference type="NCBI Taxonomy" id="1848197"/>
    <lineage>
        <taxon>Bacteria</taxon>
        <taxon>Thermotogati</taxon>
        <taxon>Deinococcota</taxon>
        <taxon>Deinococci</taxon>
        <taxon>Deinococcales</taxon>
        <taxon>Deinococcaceae</taxon>
        <taxon>Deinococcus</taxon>
    </lineage>
</organism>
<gene>
    <name evidence="4" type="ORF">GCM10008957_36270</name>
</gene>
<comment type="caution">
    <text evidence="4">The sequence shown here is derived from an EMBL/GenBank/DDBJ whole genome shotgun (WGS) entry which is preliminary data.</text>
</comment>
<dbReference type="InterPro" id="IPR020806">
    <property type="entry name" value="PKS_PP-bd"/>
</dbReference>
<dbReference type="InterPro" id="IPR036736">
    <property type="entry name" value="ACP-like_sf"/>
</dbReference>
<reference evidence="4" key="2">
    <citation type="submission" date="2020-09" db="EMBL/GenBank/DDBJ databases">
        <authorList>
            <person name="Sun Q."/>
            <person name="Ohkuma M."/>
        </authorList>
    </citation>
    <scope>NUCLEOTIDE SEQUENCE</scope>
    <source>
        <strain evidence="4">JCM 31311</strain>
    </source>
</reference>
<accession>A0A918CGC6</accession>
<evidence type="ECO:0000256" key="2">
    <source>
        <dbReference type="ARBA" id="ARBA00022553"/>
    </source>
</evidence>
<evidence type="ECO:0000259" key="3">
    <source>
        <dbReference type="SMART" id="SM00823"/>
    </source>
</evidence>
<keyword evidence="5" id="KW-1185">Reference proteome</keyword>
<proteinExistence type="predicted"/>
<dbReference type="Pfam" id="PF00550">
    <property type="entry name" value="PP-binding"/>
    <property type="match status" value="1"/>
</dbReference>
<evidence type="ECO:0000313" key="4">
    <source>
        <dbReference type="EMBL" id="GGR20654.1"/>
    </source>
</evidence>
<dbReference type="Gene3D" id="1.10.1200.10">
    <property type="entry name" value="ACP-like"/>
    <property type="match status" value="1"/>
</dbReference>
<dbReference type="RefSeq" id="WP_189091920.1">
    <property type="nucleotide sequence ID" value="NZ_BMQL01000025.1"/>
</dbReference>
<dbReference type="SUPFAM" id="SSF47336">
    <property type="entry name" value="ACP-like"/>
    <property type="match status" value="1"/>
</dbReference>
<keyword evidence="2" id="KW-0597">Phosphoprotein</keyword>
<name>A0A918CGC6_9DEIO</name>
<keyword evidence="1" id="KW-0596">Phosphopantetheine</keyword>
<feature type="domain" description="Polyketide synthase-like phosphopantetheine-binding" evidence="3">
    <location>
        <begin position="36"/>
        <end position="109"/>
    </location>
</feature>
<dbReference type="InterPro" id="IPR009081">
    <property type="entry name" value="PP-bd_ACP"/>
</dbReference>
<evidence type="ECO:0000256" key="1">
    <source>
        <dbReference type="ARBA" id="ARBA00022450"/>
    </source>
</evidence>
<dbReference type="GO" id="GO:0031177">
    <property type="term" value="F:phosphopantetheine binding"/>
    <property type="evidence" value="ECO:0007669"/>
    <property type="project" value="InterPro"/>
</dbReference>
<dbReference type="EMBL" id="BMQL01000025">
    <property type="protein sequence ID" value="GGR20654.1"/>
    <property type="molecule type" value="Genomic_DNA"/>
</dbReference>
<reference evidence="4" key="1">
    <citation type="journal article" date="2014" name="Int. J. Syst. Evol. Microbiol.">
        <title>Complete genome sequence of Corynebacterium casei LMG S-19264T (=DSM 44701T), isolated from a smear-ripened cheese.</title>
        <authorList>
            <consortium name="US DOE Joint Genome Institute (JGI-PGF)"/>
            <person name="Walter F."/>
            <person name="Albersmeier A."/>
            <person name="Kalinowski J."/>
            <person name="Ruckert C."/>
        </authorList>
    </citation>
    <scope>NUCLEOTIDE SEQUENCE</scope>
    <source>
        <strain evidence="4">JCM 31311</strain>
    </source>
</reference>
<dbReference type="SMART" id="SM00823">
    <property type="entry name" value="PKS_PP"/>
    <property type="match status" value="1"/>
</dbReference>
<protein>
    <recommendedName>
        <fullName evidence="3">Polyketide synthase-like phosphopantetheine-binding domain-containing protein</fullName>
    </recommendedName>
</protein>
<evidence type="ECO:0000313" key="5">
    <source>
        <dbReference type="Proteomes" id="UP000603865"/>
    </source>
</evidence>
<dbReference type="AlphaFoldDB" id="A0A918CGC6"/>
<dbReference type="Proteomes" id="UP000603865">
    <property type="component" value="Unassembled WGS sequence"/>
</dbReference>